<name>A0AAE9WWZ1_9CAUD</name>
<proteinExistence type="predicted"/>
<feature type="domain" description="Capsid Gp10A/Gp10B-like" evidence="1">
    <location>
        <begin position="96"/>
        <end position="286"/>
    </location>
</feature>
<reference evidence="2" key="2">
    <citation type="journal article" date="2024" name="Viruses">
        <title>New Genera and Species of Caulobacter and Brevundimonas Bacteriophages Provide Insights into Phage Genome Evolution.</title>
        <authorList>
            <person name="Ely B."/>
            <person name="Hils M."/>
            <person name="Clarke A."/>
            <person name="Albert M."/>
            <person name="Holness N."/>
            <person name="Lenski J."/>
            <person name="Mohammadi T."/>
        </authorList>
    </citation>
    <scope>NUCLEOTIDE SEQUENCE</scope>
</reference>
<dbReference type="Pfam" id="PF21703">
    <property type="entry name" value="Gp10A-like"/>
    <property type="match status" value="1"/>
</dbReference>
<evidence type="ECO:0000313" key="3">
    <source>
        <dbReference type="Proteomes" id="UP001219750"/>
    </source>
</evidence>
<keyword evidence="3" id="KW-1185">Reference proteome</keyword>
<dbReference type="EMBL" id="OQ137559">
    <property type="protein sequence ID" value="WCA46231.1"/>
    <property type="molecule type" value="Genomic_DNA"/>
</dbReference>
<evidence type="ECO:0000259" key="1">
    <source>
        <dbReference type="Pfam" id="PF21703"/>
    </source>
</evidence>
<protein>
    <submittedName>
        <fullName evidence="2">Major capsid protein</fullName>
    </submittedName>
</protein>
<gene>
    <name evidence="2" type="primary">DCM_gp036</name>
</gene>
<sequence>MPLFDDAGNIPTSTIARPNQKDQAGAIDALAIAEYGGQVEGTIERRSIMSGFVPLKSVRGTNTVTNYAVGEATLQKLVVGEAPAGSPVDLGNNSVKVDTVVLARTIVPLLEEFQSKIDVRTEMGTEHGKKIAKFYDESFLIQGYKAATSTNSAFSSTAGKPAGHAGGSVEVLGSAGAATDPAKLYTAIRNLFVTMEGKDVIPRDDDIALFFRPQQFYALQDAEQIVNGTYITSDGNKLSDVPIFKAFGVPIFSTNNLPKTNVTGHFLSNAGNSNAYDGDFTKLTGLALSARALLAGETIPLQHNVWFNDEYKVHFVDSWLSYGVTKNRCEYAGAILLP</sequence>
<dbReference type="InterPro" id="IPR049301">
    <property type="entry name" value="Capsid_Gp10A/Gp10B-like_dom"/>
</dbReference>
<organism evidence="2 3">
    <name type="scientific">Caulobacter phage DCM</name>
    <dbReference type="NCBI Taxonomy" id="3020391"/>
    <lineage>
        <taxon>Viruses</taxon>
        <taxon>Duplodnaviria</taxon>
        <taxon>Heunggongvirae</taxon>
        <taxon>Uroviricota</taxon>
        <taxon>Caudoviricetes</taxon>
        <taxon>Autographivirales</taxon>
        <taxon>Autonotataviridae</taxon>
        <taxon>Dcimvirus</taxon>
        <taxon>Dcimvirus DCM</taxon>
    </lineage>
</organism>
<accession>A0AAE9WWZ1</accession>
<evidence type="ECO:0000313" key="2">
    <source>
        <dbReference type="EMBL" id="WCA46231.1"/>
    </source>
</evidence>
<reference evidence="2" key="1">
    <citation type="submission" date="2022-12" db="EMBL/GenBank/DDBJ databases">
        <authorList>
            <person name="Ely B."/>
        </authorList>
    </citation>
    <scope>NUCLEOTIDE SEQUENCE</scope>
</reference>
<dbReference type="Proteomes" id="UP001219750">
    <property type="component" value="Segment"/>
</dbReference>